<evidence type="ECO:0000256" key="4">
    <source>
        <dbReference type="RuleBase" id="RU367091"/>
    </source>
</evidence>
<dbReference type="InterPro" id="IPR055217">
    <property type="entry name" value="TPR_EMC2"/>
</dbReference>
<comment type="subunit">
    <text evidence="4">Component of the ER membrane protein complex (EMC).</text>
</comment>
<dbReference type="InterPro" id="IPR011990">
    <property type="entry name" value="TPR-like_helical_dom_sf"/>
</dbReference>
<evidence type="ECO:0000256" key="2">
    <source>
        <dbReference type="ARBA" id="ARBA00022737"/>
    </source>
</evidence>
<dbReference type="Proteomes" id="UP000515146">
    <property type="component" value="Unplaced"/>
</dbReference>
<dbReference type="OMA" id="MSDQEGW"/>
<keyword evidence="2" id="KW-0677">Repeat</keyword>
<comment type="subcellular location">
    <subcellularLocation>
        <location evidence="4">Endoplasmic reticulum membrane</location>
        <topology evidence="4">Peripheral membrane protein</topology>
        <orientation evidence="4">Cytoplasmic side</orientation>
    </subcellularLocation>
</comment>
<comment type="function">
    <text evidence="4">Part of the endoplasmic reticulum membrane protein complex (EMC) that enables the energy-independent insertion into endoplasmic reticulum membranes of newly synthesized membrane proteins.</text>
</comment>
<organism evidence="5 6">
    <name type="scientific">Dermatophagoides pteronyssinus</name>
    <name type="common">European house dust mite</name>
    <dbReference type="NCBI Taxonomy" id="6956"/>
    <lineage>
        <taxon>Eukaryota</taxon>
        <taxon>Metazoa</taxon>
        <taxon>Ecdysozoa</taxon>
        <taxon>Arthropoda</taxon>
        <taxon>Chelicerata</taxon>
        <taxon>Arachnida</taxon>
        <taxon>Acari</taxon>
        <taxon>Acariformes</taxon>
        <taxon>Sarcoptiformes</taxon>
        <taxon>Astigmata</taxon>
        <taxon>Psoroptidia</taxon>
        <taxon>Analgoidea</taxon>
        <taxon>Pyroglyphidae</taxon>
        <taxon>Dermatophagoidinae</taxon>
        <taxon>Dermatophagoides</taxon>
    </lineage>
</organism>
<comment type="similarity">
    <text evidence="1 4">Belongs to the EMC2 family.</text>
</comment>
<sequence>MDPNKFETGTEFVSKLSKREAKELLQKWREENARNSELVRQIWLAKDLGSYLGDEKWVVLEQVCIAAMDLHDKSLIESCITQLLDKFPNSSRVKRLRMMAKLELTQRYDDAISKYNELIASDESNSLLHKRKISILMATKKNHLAIKALCDYLKNFMNDHEAWIQLSELYIQEQEYAKAAFCVEELILSNPHNNLYHERYADIQYTMSTADSLELARSYYAQATKLKPESLHALYGLILSSNALATSPKTTAPKKKEYIRLAQWASNQISNIYKKNLTTTTNQMKKENARLIDNIDLALEALSIAN</sequence>
<evidence type="ECO:0000313" key="6">
    <source>
        <dbReference type="RefSeq" id="XP_027195460.1"/>
    </source>
</evidence>
<keyword evidence="4" id="KW-0256">Endoplasmic reticulum</keyword>
<proteinExistence type="inferred from homology"/>
<evidence type="ECO:0000313" key="5">
    <source>
        <dbReference type="Proteomes" id="UP000515146"/>
    </source>
</evidence>
<evidence type="ECO:0000256" key="1">
    <source>
        <dbReference type="ARBA" id="ARBA00010361"/>
    </source>
</evidence>
<keyword evidence="3" id="KW-0802">TPR repeat</keyword>
<dbReference type="PANTHER" id="PTHR12760">
    <property type="entry name" value="TETRATRICOPEPTIDE REPEAT PROTEIN"/>
    <property type="match status" value="1"/>
</dbReference>
<dbReference type="GO" id="GO:0072546">
    <property type="term" value="C:EMC complex"/>
    <property type="evidence" value="ECO:0007669"/>
    <property type="project" value="UniProtKB-UniRule"/>
</dbReference>
<dbReference type="PROSITE" id="PS50005">
    <property type="entry name" value="TPR"/>
    <property type="match status" value="1"/>
</dbReference>
<dbReference type="FunCoup" id="A0A6P6XPW2">
    <property type="interactions" value="832"/>
</dbReference>
<dbReference type="Pfam" id="PF22890">
    <property type="entry name" value="TPR_EMC2"/>
    <property type="match status" value="1"/>
</dbReference>
<accession>A0A6P6XPW2</accession>
<keyword evidence="4" id="KW-0472">Membrane</keyword>
<dbReference type="KEGG" id="dpte:113790042"/>
<evidence type="ECO:0000256" key="3">
    <source>
        <dbReference type="ARBA" id="ARBA00022803"/>
    </source>
</evidence>
<keyword evidence="5" id="KW-1185">Reference proteome</keyword>
<protein>
    <recommendedName>
        <fullName evidence="4">ER membrane protein complex subunit 2</fullName>
    </recommendedName>
</protein>
<dbReference type="InParanoid" id="A0A6P6XPW2"/>
<gene>
    <name evidence="6" type="primary">LOC113790042</name>
</gene>
<dbReference type="SUPFAM" id="SSF48452">
    <property type="entry name" value="TPR-like"/>
    <property type="match status" value="1"/>
</dbReference>
<dbReference type="InterPro" id="IPR019734">
    <property type="entry name" value="TPR_rpt"/>
</dbReference>
<dbReference type="AlphaFoldDB" id="A0A6P6XPW2"/>
<dbReference type="OrthoDB" id="124397at2759"/>
<reference evidence="6" key="1">
    <citation type="submission" date="2025-08" db="UniProtKB">
        <authorList>
            <consortium name="RefSeq"/>
        </authorList>
    </citation>
    <scope>IDENTIFICATION</scope>
    <source>
        <strain evidence="6">Airmid</strain>
    </source>
</reference>
<dbReference type="Gene3D" id="1.25.40.10">
    <property type="entry name" value="Tetratricopeptide repeat domain"/>
    <property type="match status" value="1"/>
</dbReference>
<name>A0A6P6XPW2_DERPT</name>
<dbReference type="RefSeq" id="XP_027195460.1">
    <property type="nucleotide sequence ID" value="XM_027339659.1"/>
</dbReference>
<dbReference type="InterPro" id="IPR039856">
    <property type="entry name" value="EMC2-like"/>
</dbReference>